<evidence type="ECO:0000313" key="2">
    <source>
        <dbReference type="EMBL" id="WOO40338.1"/>
    </source>
</evidence>
<evidence type="ECO:0000256" key="1">
    <source>
        <dbReference type="SAM" id="MobiDB-lite"/>
    </source>
</evidence>
<keyword evidence="3" id="KW-1185">Reference proteome</keyword>
<dbReference type="Pfam" id="PF05991">
    <property type="entry name" value="NYN_YacP"/>
    <property type="match status" value="1"/>
</dbReference>
<dbReference type="EMBL" id="CP136920">
    <property type="protein sequence ID" value="WOO40338.1"/>
    <property type="molecule type" value="Genomic_DNA"/>
</dbReference>
<feature type="region of interest" description="Disordered" evidence="1">
    <location>
        <begin position="143"/>
        <end position="162"/>
    </location>
</feature>
<name>A0AAQ3QUC9_9BACT</name>
<evidence type="ECO:0000313" key="3">
    <source>
        <dbReference type="Proteomes" id="UP001304300"/>
    </source>
</evidence>
<reference evidence="2 3" key="1">
    <citation type="submission" date="2023-10" db="EMBL/GenBank/DDBJ databases">
        <title>Rubellicoccus peritrichatus gen. nov., sp. nov., isolated from an algae of coral reef tank.</title>
        <authorList>
            <person name="Luo J."/>
        </authorList>
    </citation>
    <scope>NUCLEOTIDE SEQUENCE [LARGE SCALE GENOMIC DNA]</scope>
    <source>
        <strain evidence="2 3">CR14</strain>
    </source>
</reference>
<dbReference type="Proteomes" id="UP001304300">
    <property type="component" value="Chromosome"/>
</dbReference>
<protein>
    <submittedName>
        <fullName evidence="2">NYN domain-containing protein</fullName>
    </submittedName>
</protein>
<organism evidence="2 3">
    <name type="scientific">Rubellicoccus peritrichatus</name>
    <dbReference type="NCBI Taxonomy" id="3080537"/>
    <lineage>
        <taxon>Bacteria</taxon>
        <taxon>Pseudomonadati</taxon>
        <taxon>Verrucomicrobiota</taxon>
        <taxon>Opitutia</taxon>
        <taxon>Puniceicoccales</taxon>
        <taxon>Cerasicoccaceae</taxon>
        <taxon>Rubellicoccus</taxon>
    </lineage>
</organism>
<dbReference type="RefSeq" id="WP_317832532.1">
    <property type="nucleotide sequence ID" value="NZ_CP136920.1"/>
</dbReference>
<dbReference type="AlphaFoldDB" id="A0AAQ3QUC9"/>
<sequence length="162" mass="18356">MTDHLLIDGYNVLHAWPELRRQMKRSVDGARDNLIETVRVIRSVDGLRITLVFDGKGDKPEVEYPGDDNGFAVLFAPAGISADALIEQIVRKAKKPERCQVISRDNLVIESIRAAGGYGYTPDDLADWVRRCEERQTRTIMNQSKSNNKLWKDSNPWDGLES</sequence>
<dbReference type="InterPro" id="IPR010298">
    <property type="entry name" value="YacP-like"/>
</dbReference>
<accession>A0AAQ3QUC9</accession>
<dbReference type="PANTHER" id="PTHR34547:SF1">
    <property type="entry name" value="YACP-LIKE NYN DOMAIN PROTEIN"/>
    <property type="match status" value="1"/>
</dbReference>
<gene>
    <name evidence="2" type="ORF">RZN69_17100</name>
</gene>
<dbReference type="KEGG" id="puo:RZN69_17100"/>
<proteinExistence type="predicted"/>
<dbReference type="PANTHER" id="PTHR34547">
    <property type="entry name" value="YACP-LIKE NYN DOMAIN PROTEIN"/>
    <property type="match status" value="1"/>
</dbReference>